<dbReference type="SUPFAM" id="SSF51905">
    <property type="entry name" value="FAD/NAD(P)-binding domain"/>
    <property type="match status" value="3"/>
</dbReference>
<dbReference type="InterPro" id="IPR051209">
    <property type="entry name" value="FAD-bind_Monooxygenase_sf"/>
</dbReference>
<evidence type="ECO:0000313" key="7">
    <source>
        <dbReference type="Proteomes" id="UP000053732"/>
    </source>
</evidence>
<dbReference type="PANTHER" id="PTHR42877">
    <property type="entry name" value="L-ORNITHINE N(5)-MONOOXYGENASE-RELATED"/>
    <property type="match status" value="1"/>
</dbReference>
<evidence type="ECO:0000256" key="4">
    <source>
        <dbReference type="ARBA" id="ARBA00022827"/>
    </source>
</evidence>
<dbReference type="STRING" id="1429867.A0A0G4NZD1"/>
<accession>A0A0G4NZD1</accession>
<keyword evidence="3" id="KW-0285">Flavoprotein</keyword>
<dbReference type="GO" id="GO:0004499">
    <property type="term" value="F:N,N-dimethylaniline monooxygenase activity"/>
    <property type="evidence" value="ECO:0007669"/>
    <property type="project" value="InterPro"/>
</dbReference>
<evidence type="ECO:0000256" key="1">
    <source>
        <dbReference type="ARBA" id="ARBA00001974"/>
    </source>
</evidence>
<dbReference type="InterPro" id="IPR036188">
    <property type="entry name" value="FAD/NAD-bd_sf"/>
</dbReference>
<protein>
    <submittedName>
        <fullName evidence="6">Flavin-containing monooxygenase-like</fullName>
    </submittedName>
</protein>
<keyword evidence="7" id="KW-1185">Reference proteome</keyword>
<dbReference type="Gene3D" id="3.50.50.60">
    <property type="entry name" value="FAD/NAD(P)-binding domain"/>
    <property type="match status" value="2"/>
</dbReference>
<proteinExistence type="inferred from homology"/>
<evidence type="ECO:0000256" key="5">
    <source>
        <dbReference type="ARBA" id="ARBA00023002"/>
    </source>
</evidence>
<keyword evidence="6" id="KW-0503">Monooxygenase</keyword>
<evidence type="ECO:0000256" key="3">
    <source>
        <dbReference type="ARBA" id="ARBA00022630"/>
    </source>
</evidence>
<dbReference type="PANTHER" id="PTHR42877:SF6">
    <property type="entry name" value="MONOOXYGENASE, PUTATIVE (AFU_ORTHOLOGUE AFUA_3G15050)-RELATED"/>
    <property type="match status" value="1"/>
</dbReference>
<comment type="similarity">
    <text evidence="2">Belongs to the FAD-binding monooxygenase family.</text>
</comment>
<evidence type="ECO:0000256" key="2">
    <source>
        <dbReference type="ARBA" id="ARBA00010139"/>
    </source>
</evidence>
<evidence type="ECO:0000313" key="6">
    <source>
        <dbReference type="EMBL" id="CRL19422.1"/>
    </source>
</evidence>
<dbReference type="InterPro" id="IPR020946">
    <property type="entry name" value="Flavin_mOase-like"/>
</dbReference>
<organism evidence="6 7">
    <name type="scientific">Penicillium camemberti (strain FM 013)</name>
    <dbReference type="NCBI Taxonomy" id="1429867"/>
    <lineage>
        <taxon>Eukaryota</taxon>
        <taxon>Fungi</taxon>
        <taxon>Dikarya</taxon>
        <taxon>Ascomycota</taxon>
        <taxon>Pezizomycotina</taxon>
        <taxon>Eurotiomycetes</taxon>
        <taxon>Eurotiomycetidae</taxon>
        <taxon>Eurotiales</taxon>
        <taxon>Aspergillaceae</taxon>
        <taxon>Penicillium</taxon>
    </lineage>
</organism>
<dbReference type="AlphaFoldDB" id="A0A0G4NZD1"/>
<dbReference type="Proteomes" id="UP000053732">
    <property type="component" value="Unassembled WGS sequence"/>
</dbReference>
<comment type="cofactor">
    <cofactor evidence="1">
        <name>FAD</name>
        <dbReference type="ChEBI" id="CHEBI:57692"/>
    </cofactor>
</comment>
<dbReference type="GO" id="GO:0050660">
    <property type="term" value="F:flavin adenine dinucleotide binding"/>
    <property type="evidence" value="ECO:0007669"/>
    <property type="project" value="InterPro"/>
</dbReference>
<gene>
    <name evidence="6" type="ORF">PCAMFM013_S003g000213</name>
</gene>
<dbReference type="Pfam" id="PF00743">
    <property type="entry name" value="FMO-like"/>
    <property type="match status" value="1"/>
</dbReference>
<dbReference type="EMBL" id="HG793136">
    <property type="protein sequence ID" value="CRL19422.1"/>
    <property type="molecule type" value="Genomic_DNA"/>
</dbReference>
<keyword evidence="5" id="KW-0560">Oxidoreductase</keyword>
<sequence>MTSPENTKLPQGGTGPNCPFNTLPEISLINRHADQPRKLRVTVIGAGISGIIAGVLLPAKVPGIDLTIFEKNADVGGVWYENIYPGVRCDVPAHVYQTSFETNTQWSEVYAQGAEIKDYWTRMARKYDVYQYLKLSQRVEQLDWNNEKSIWEVQIRNLLTGDLYVHETDFVLTAIGRFNDWKLPDYPGISDFKGHIRHASNWDPEFDVAGKNVAVIGNGSTGIQLTTNLYERAARLDHYARNRTWIAPDFMGDSTRLQSFPISEEIRESFADPDVYLKYRKGIEQNFWRGFDGWLKGSEGNENAREDFVQHAKKRLAKKPELLESIIPDFSPHCRRLTPGSGYLEAITAENVDYIQTPIKRFTETGIETVDGKHRPVDAVFAATGANIDAVPPFPITANGKDITKMWSQDGEYGFPYSYLGHATPGFPNLLFILGPNGAGRSGTVPHNVEVQVTLFARILRKVSREGIKTIQPSKKATDDFVQYSDAFWRTTVLSENCRSWYNGGVPGSRIHGLWPGSSSLVSIISNDPRWEDWEYEYLTDTGNCLLGYFGTGRTNMENDLEHDITQYLIDPAEIDLKKLHEGWWNVP</sequence>
<reference evidence="6 7" key="1">
    <citation type="journal article" date="2014" name="Nat. Commun.">
        <title>Multiple recent horizontal transfers of a large genomic region in cheese making fungi.</title>
        <authorList>
            <person name="Cheeseman K."/>
            <person name="Ropars J."/>
            <person name="Renault P."/>
            <person name="Dupont J."/>
            <person name="Gouzy J."/>
            <person name="Branca A."/>
            <person name="Abraham A.L."/>
            <person name="Ceppi M."/>
            <person name="Conseiller E."/>
            <person name="Debuchy R."/>
            <person name="Malagnac F."/>
            <person name="Goarin A."/>
            <person name="Silar P."/>
            <person name="Lacoste S."/>
            <person name="Sallet E."/>
            <person name="Bensimon A."/>
            <person name="Giraud T."/>
            <person name="Brygoo Y."/>
        </authorList>
    </citation>
    <scope>NUCLEOTIDE SEQUENCE [LARGE SCALE GENOMIC DNA]</scope>
    <source>
        <strain evidence="7">FM 013</strain>
    </source>
</reference>
<dbReference type="GO" id="GO:0050661">
    <property type="term" value="F:NADP binding"/>
    <property type="evidence" value="ECO:0007669"/>
    <property type="project" value="InterPro"/>
</dbReference>
<keyword evidence="4" id="KW-0274">FAD</keyword>
<name>A0A0G4NZD1_PENC3</name>